<dbReference type="Gene3D" id="1.10.238.10">
    <property type="entry name" value="EF-hand"/>
    <property type="match status" value="3"/>
</dbReference>
<keyword evidence="3" id="KW-1185">Reference proteome</keyword>
<accession>A0ABR2L730</accession>
<dbReference type="PANTHER" id="PTHR20875">
    <property type="entry name" value="EF-HAND CALCIUM-BINDING DOMAIN-CONTAINING PROTEIN 6-RELATED"/>
    <property type="match status" value="1"/>
</dbReference>
<evidence type="ECO:0000313" key="3">
    <source>
        <dbReference type="Proteomes" id="UP001470230"/>
    </source>
</evidence>
<proteinExistence type="predicted"/>
<dbReference type="SUPFAM" id="SSF47473">
    <property type="entry name" value="EF-hand"/>
    <property type="match status" value="3"/>
</dbReference>
<dbReference type="Proteomes" id="UP001470230">
    <property type="component" value="Unassembled WGS sequence"/>
</dbReference>
<reference evidence="2 3" key="1">
    <citation type="submission" date="2024-04" db="EMBL/GenBank/DDBJ databases">
        <title>Tritrichomonas musculus Genome.</title>
        <authorList>
            <person name="Alves-Ferreira E."/>
            <person name="Grigg M."/>
            <person name="Lorenzi H."/>
            <person name="Galac M."/>
        </authorList>
    </citation>
    <scope>NUCLEOTIDE SEQUENCE [LARGE SCALE GENOMIC DNA]</scope>
    <source>
        <strain evidence="2 3">EAF2021</strain>
    </source>
</reference>
<dbReference type="InterPro" id="IPR011992">
    <property type="entry name" value="EF-hand-dom_pair"/>
</dbReference>
<organism evidence="2 3">
    <name type="scientific">Tritrichomonas musculus</name>
    <dbReference type="NCBI Taxonomy" id="1915356"/>
    <lineage>
        <taxon>Eukaryota</taxon>
        <taxon>Metamonada</taxon>
        <taxon>Parabasalia</taxon>
        <taxon>Tritrichomonadida</taxon>
        <taxon>Tritrichomonadidae</taxon>
        <taxon>Tritrichomonas</taxon>
    </lineage>
</organism>
<feature type="compositionally biased region" description="Low complexity" evidence="1">
    <location>
        <begin position="276"/>
        <end position="286"/>
    </location>
</feature>
<dbReference type="EMBL" id="JAPFFF010000001">
    <property type="protein sequence ID" value="KAK8898816.1"/>
    <property type="molecule type" value="Genomic_DNA"/>
</dbReference>
<evidence type="ECO:0000313" key="2">
    <source>
        <dbReference type="EMBL" id="KAK8898816.1"/>
    </source>
</evidence>
<feature type="region of interest" description="Disordered" evidence="1">
    <location>
        <begin position="274"/>
        <end position="296"/>
    </location>
</feature>
<evidence type="ECO:0008006" key="4">
    <source>
        <dbReference type="Google" id="ProtNLM"/>
    </source>
</evidence>
<sequence length="817" mass="93034">MDGIDSILQRLKDFTRVHAVDYENELLSFDTKRNGIISQVSLYRWLSNIGMNLSNRNIQQIIYSYKKGEGIDVYGLIDGIKKSSSFNQTISETPPHCTKELLELSREIARRRQTIRYILSPFDRLNTGHVTPDNFYRAFSATPTYRTIAKFYAIGNEIDYLRLANDVRKVAKSQMSQSTEQIPIVTPPFAALAKYIKDRQIDLQIFFSQNDRLNTGKLPFNQFASSLSSLGANLSPNEFQEIANSFCEVNSGLCNYNLFIRAVDQYIPPKAVPRFTTRNTNENNTNGVISVGEPPAPQTPETLFEAAKGEIRDRRIDLDLHFSNLKREGFLGDEIPLLKFVKIIQGMQLSLQNNEIESLSTLFKGASGIRYKDFIEAARPPNTSVTVTINDVIPRLRQHLYDSRQTLARVALRYDRENSGIISASQLASIIQFVRFDASHQEIAAIREGFPGTEKGTVSWRNLCAQVDQPIKPYLTTYTDKDEQLALQTSGHPTRPQVTSSLPSGKVADILNKIISATTPDNKEPNDADFLYPIRQSDTLKRGVIPQQAFINFLYTLPANLIQTEIRLLISYYRVSGSSEINYLQISEDAVNLRKSAIEAARNAALQAPVENSTESPHTTRTLSQLTPQVHDFIRRLKSYCNQRRFQPSNLFERYDTVHNGTVNSYKVQACFAQVDFPVTRNEVEMIIDAFKDPRRPDIFNYVLFNRAYDLEDITSTEVRSSLTATPISYEINREAEIACIQIREKLLARHRRIENSFYGVTTPSISTDEFQKRLNDIGFVIHASETTALIRKYRINLSDEIDYKRFCQDVNNSKTI</sequence>
<protein>
    <recommendedName>
        <fullName evidence="4">EF hand family protein</fullName>
    </recommendedName>
</protein>
<name>A0ABR2L730_9EUKA</name>
<gene>
    <name evidence="2" type="ORF">M9Y10_001108</name>
</gene>
<evidence type="ECO:0000256" key="1">
    <source>
        <dbReference type="SAM" id="MobiDB-lite"/>
    </source>
</evidence>
<comment type="caution">
    <text evidence="2">The sequence shown here is derived from an EMBL/GenBank/DDBJ whole genome shotgun (WGS) entry which is preliminary data.</text>
</comment>
<dbReference type="InterPro" id="IPR052603">
    <property type="entry name" value="EFCB6"/>
</dbReference>
<dbReference type="PANTHER" id="PTHR20875:SF0">
    <property type="entry name" value="GH12158P"/>
    <property type="match status" value="1"/>
</dbReference>